<dbReference type="EMBL" id="JBGMEK010000037">
    <property type="protein sequence ID" value="MFA0812278.1"/>
    <property type="molecule type" value="Genomic_DNA"/>
</dbReference>
<accession>A0ABV4P2U9</accession>
<reference evidence="1 2" key="1">
    <citation type="submission" date="2024-08" db="EMBL/GenBank/DDBJ databases">
        <authorList>
            <person name="Ishaq N."/>
        </authorList>
    </citation>
    <scope>NUCLEOTIDE SEQUENCE [LARGE SCALE GENOMIC DNA]</scope>
    <source>
        <strain evidence="1 2">DSM 18651</strain>
    </source>
</reference>
<keyword evidence="2" id="KW-1185">Reference proteome</keyword>
<name>A0ABV4P2U9_9GAMM</name>
<sequence>MDNEHNLIRDYDITSVEVYDSQMLHQLLGDNSSQDGWADGAYYSEMSEIMLEAMGYRSHGHKKGWHDEFDLQHTSTCKFARLRCAHCVNRYGYR</sequence>
<dbReference type="Proteomes" id="UP001569428">
    <property type="component" value="Unassembled WGS sequence"/>
</dbReference>
<evidence type="ECO:0000313" key="1">
    <source>
        <dbReference type="EMBL" id="MFA0812278.1"/>
    </source>
</evidence>
<evidence type="ECO:0000313" key="2">
    <source>
        <dbReference type="Proteomes" id="UP001569428"/>
    </source>
</evidence>
<comment type="caution">
    <text evidence="1">The sequence shown here is derived from an EMBL/GenBank/DDBJ whole genome shotgun (WGS) entry which is preliminary data.</text>
</comment>
<organism evidence="1 2">
    <name type="scientific">Microbulbifer epialgicus</name>
    <dbReference type="NCBI Taxonomy" id="393907"/>
    <lineage>
        <taxon>Bacteria</taxon>
        <taxon>Pseudomonadati</taxon>
        <taxon>Pseudomonadota</taxon>
        <taxon>Gammaproteobacteria</taxon>
        <taxon>Cellvibrionales</taxon>
        <taxon>Microbulbiferaceae</taxon>
        <taxon>Microbulbifer</taxon>
    </lineage>
</organism>
<proteinExistence type="predicted"/>
<protein>
    <submittedName>
        <fullName evidence="1">Uncharacterized protein</fullName>
    </submittedName>
</protein>
<gene>
    <name evidence="1" type="ORF">ACCI49_15295</name>
</gene>
<dbReference type="RefSeq" id="WP_371839935.1">
    <property type="nucleotide sequence ID" value="NZ_JBGMEK010000037.1"/>
</dbReference>